<dbReference type="PROSITE" id="PS50005">
    <property type="entry name" value="TPR"/>
    <property type="match status" value="2"/>
</dbReference>
<keyword evidence="4" id="KW-0413">Isomerase</keyword>
<dbReference type="GO" id="GO:0034587">
    <property type="term" value="P:piRNA processing"/>
    <property type="evidence" value="ECO:0007669"/>
    <property type="project" value="TreeGrafter"/>
</dbReference>
<dbReference type="GO" id="GO:0003755">
    <property type="term" value="F:peptidyl-prolyl cis-trans isomerase activity"/>
    <property type="evidence" value="ECO:0007669"/>
    <property type="project" value="UniProtKB-KW"/>
</dbReference>
<dbReference type="InterPro" id="IPR019734">
    <property type="entry name" value="TPR_rpt"/>
</dbReference>
<evidence type="ECO:0000256" key="2">
    <source>
        <dbReference type="ARBA" id="ARBA00022737"/>
    </source>
</evidence>
<dbReference type="Gene3D" id="3.10.50.40">
    <property type="match status" value="1"/>
</dbReference>
<reference evidence="8" key="1">
    <citation type="submission" date="2021-02" db="EMBL/GenBank/DDBJ databases">
        <authorList>
            <person name="Nowell W R."/>
        </authorList>
    </citation>
    <scope>NUCLEOTIDE SEQUENCE</scope>
</reference>
<feature type="repeat" description="TPR" evidence="5">
    <location>
        <begin position="309"/>
        <end position="342"/>
    </location>
</feature>
<organism evidence="8 9">
    <name type="scientific">Rotaria sordida</name>
    <dbReference type="NCBI Taxonomy" id="392033"/>
    <lineage>
        <taxon>Eukaryota</taxon>
        <taxon>Metazoa</taxon>
        <taxon>Spiralia</taxon>
        <taxon>Gnathifera</taxon>
        <taxon>Rotifera</taxon>
        <taxon>Eurotatoria</taxon>
        <taxon>Bdelloidea</taxon>
        <taxon>Philodinida</taxon>
        <taxon>Philodinidae</taxon>
        <taxon>Rotaria</taxon>
    </lineage>
</organism>
<dbReference type="EMBL" id="CAJNOH010000035">
    <property type="protein sequence ID" value="CAF0790535.1"/>
    <property type="molecule type" value="Genomic_DNA"/>
</dbReference>
<evidence type="ECO:0000313" key="9">
    <source>
        <dbReference type="Proteomes" id="UP000663854"/>
    </source>
</evidence>
<protein>
    <recommendedName>
        <fullName evidence="4">peptidylprolyl isomerase</fullName>
        <ecNumber evidence="4">5.2.1.8</ecNumber>
    </recommendedName>
</protein>
<comment type="similarity">
    <text evidence="1">Belongs to the FKBP6 family.</text>
</comment>
<keyword evidence="3 5" id="KW-0802">TPR repeat</keyword>
<dbReference type="InterPro" id="IPR011990">
    <property type="entry name" value="TPR-like_helical_dom_sf"/>
</dbReference>
<evidence type="ECO:0000313" key="8">
    <source>
        <dbReference type="EMBL" id="CAF0790535.1"/>
    </source>
</evidence>
<dbReference type="GO" id="GO:0051879">
    <property type="term" value="F:Hsp90 protein binding"/>
    <property type="evidence" value="ECO:0007669"/>
    <property type="project" value="TreeGrafter"/>
</dbReference>
<dbReference type="SUPFAM" id="SSF48452">
    <property type="entry name" value="TPR-like"/>
    <property type="match status" value="1"/>
</dbReference>
<dbReference type="PROSITE" id="PS50059">
    <property type="entry name" value="FKBP_PPIASE"/>
    <property type="match status" value="1"/>
</dbReference>
<evidence type="ECO:0000259" key="7">
    <source>
        <dbReference type="PROSITE" id="PS50059"/>
    </source>
</evidence>
<dbReference type="GO" id="GO:0007283">
    <property type="term" value="P:spermatogenesis"/>
    <property type="evidence" value="ECO:0007669"/>
    <property type="project" value="TreeGrafter"/>
</dbReference>
<dbReference type="InterPro" id="IPR013105">
    <property type="entry name" value="TPR_2"/>
</dbReference>
<feature type="compositionally biased region" description="Low complexity" evidence="6">
    <location>
        <begin position="511"/>
        <end position="526"/>
    </location>
</feature>
<dbReference type="SMART" id="SM00028">
    <property type="entry name" value="TPR"/>
    <property type="match status" value="3"/>
</dbReference>
<dbReference type="PANTHER" id="PTHR46674:SF1">
    <property type="entry name" value="INACTIVE PEPTIDYL-PROLYL CIS-TRANS ISOMERASE FKBP6"/>
    <property type="match status" value="1"/>
</dbReference>
<comment type="catalytic activity">
    <reaction evidence="4">
        <text>[protein]-peptidylproline (omega=180) = [protein]-peptidylproline (omega=0)</text>
        <dbReference type="Rhea" id="RHEA:16237"/>
        <dbReference type="Rhea" id="RHEA-COMP:10747"/>
        <dbReference type="Rhea" id="RHEA-COMP:10748"/>
        <dbReference type="ChEBI" id="CHEBI:83833"/>
        <dbReference type="ChEBI" id="CHEBI:83834"/>
        <dbReference type="EC" id="5.2.1.8"/>
    </reaction>
</comment>
<dbReference type="Pfam" id="PF00254">
    <property type="entry name" value="FKBP_C"/>
    <property type="match status" value="1"/>
</dbReference>
<dbReference type="Pfam" id="PF07719">
    <property type="entry name" value="TPR_2"/>
    <property type="match status" value="1"/>
</dbReference>
<proteinExistence type="inferred from homology"/>
<feature type="region of interest" description="Disordered" evidence="6">
    <location>
        <begin position="491"/>
        <end position="526"/>
    </location>
</feature>
<comment type="caution">
    <text evidence="8">The sequence shown here is derived from an EMBL/GenBank/DDBJ whole genome shotgun (WGS) entry which is preliminary data.</text>
</comment>
<dbReference type="GO" id="GO:0005737">
    <property type="term" value="C:cytoplasm"/>
    <property type="evidence" value="ECO:0007669"/>
    <property type="project" value="TreeGrafter"/>
</dbReference>
<evidence type="ECO:0000256" key="6">
    <source>
        <dbReference type="SAM" id="MobiDB-lite"/>
    </source>
</evidence>
<evidence type="ECO:0000256" key="1">
    <source>
        <dbReference type="ARBA" id="ARBA00009648"/>
    </source>
</evidence>
<dbReference type="Proteomes" id="UP000663854">
    <property type="component" value="Unassembled WGS sequence"/>
</dbReference>
<dbReference type="InterPro" id="IPR001179">
    <property type="entry name" value="PPIase_FKBP_dom"/>
</dbReference>
<name>A0A813RWH0_9BILA</name>
<dbReference type="EC" id="5.2.1.8" evidence="4"/>
<dbReference type="Gene3D" id="1.25.40.10">
    <property type="entry name" value="Tetratricopeptide repeat domain"/>
    <property type="match status" value="1"/>
</dbReference>
<dbReference type="InterPro" id="IPR042282">
    <property type="entry name" value="FKBP6/shu"/>
</dbReference>
<keyword evidence="2" id="KW-0677">Repeat</keyword>
<evidence type="ECO:0000256" key="3">
    <source>
        <dbReference type="ARBA" id="ARBA00022803"/>
    </source>
</evidence>
<sequence length="526" mass="60881">MESLTIKNLNIDENYNMNDNVEEDDDLNAKYNRSAHIEPFHRQRRIDGTLPFSEQIITMKHIIITNGYDGRYMNNDNMTETDLNQGGIWKEIIHNGIGQKSTIGASVRLHYYAYFEHRDEPFDTSFKRRRPLEFRLGKYEVLPGIDLAVSTMQRRERSKFIISSDLLYGELGCAPHIPESAWCLYVIELLTTNESSTVIHDEQLLIKTITNKQHIDDFAKRIRLAQTLRNTGNEEYANGQLDRALRSYNKARQLIHNKVTLIDGKHEEQYHQLLLKLHLNSAQCYLRLDNFEKCLRACREALVIEPNNLKALFRASVSLRSLNQLDEAEKYLSKALAIDPQNRDILTEVIKLKDAVDLAIQTKTKKSDEIFTLKESLTNNQNDNDDILSCIDVSDQFRLKLDSLLKEFIESNDTLEPFIIQRQNFSDTEFYYIELLAKSKQLNINRINDDTIHITKYSMLLTLHDKEQSIMDSDNNEQGYRYEKETFNHASDDYNANAMMSSTNNKDDQSSDTSGNSSTGSNKDDS</sequence>
<feature type="domain" description="PPIase FKBP-type" evidence="7">
    <location>
        <begin position="104"/>
        <end position="193"/>
    </location>
</feature>
<gene>
    <name evidence="8" type="ORF">PYM288_LOCUS4105</name>
</gene>
<dbReference type="PANTHER" id="PTHR46674">
    <property type="entry name" value="INACTIVE PEPTIDYL-PROLYL CIS-TRANS ISOMERASE FKBP6"/>
    <property type="match status" value="1"/>
</dbReference>
<keyword evidence="4" id="KW-0697">Rotamase</keyword>
<dbReference type="InterPro" id="IPR046357">
    <property type="entry name" value="PPIase_dom_sf"/>
</dbReference>
<feature type="repeat" description="TPR" evidence="5">
    <location>
        <begin position="275"/>
        <end position="308"/>
    </location>
</feature>
<evidence type="ECO:0000256" key="4">
    <source>
        <dbReference type="PROSITE-ProRule" id="PRU00277"/>
    </source>
</evidence>
<dbReference type="AlphaFoldDB" id="A0A813RWH0"/>
<accession>A0A813RWH0</accession>
<evidence type="ECO:0000256" key="5">
    <source>
        <dbReference type="PROSITE-ProRule" id="PRU00339"/>
    </source>
</evidence>
<dbReference type="SUPFAM" id="SSF54534">
    <property type="entry name" value="FKBP-like"/>
    <property type="match status" value="1"/>
</dbReference>